<reference evidence="1" key="1">
    <citation type="submission" date="2023-07" db="EMBL/GenBank/DDBJ databases">
        <title>Black Yeasts Isolated from many extreme environments.</title>
        <authorList>
            <person name="Coleine C."/>
            <person name="Stajich J.E."/>
            <person name="Selbmann L."/>
        </authorList>
    </citation>
    <scope>NUCLEOTIDE SEQUENCE</scope>
    <source>
        <strain evidence="1">CCFEE 5714</strain>
    </source>
</reference>
<sequence length="399" mass="44922">MSIPARNTIQDREISPPASTRRSKRRRLSASQDRSTASSKDHSTPPSQESITLYSWNVNGIAPFLQPSVASYLKPSDGKDAGQCTAKASLRDFLRRHAWPNLLFLQEVKINPEDTKTIRAVEKAVARQSSEPADAHDYEIHFCLPSDKFNARGFGRKVYGVCSIVRADFSERYVDTFRPVSWDAEGRFLVIETKATERMPKLAFINVYAVNGTDNPYKDPETGEVAGTRHDRKLRVHSLLQSECRELEARGFSVCIAGDLNIARSRIDGHPNLRTFPKQHCLNRADFEAKFFSDSTKQHKMPVDSAATSAKDVETKDGSLGMIDTFRYLHPEQKSYTYYPRSKTFGDSCDRVDMILVSEALKGNLREAGMHETPSERGPSDHVPLYVQLDFDDETSVPP</sequence>
<protein>
    <submittedName>
        <fullName evidence="1">Uncharacterized protein</fullName>
    </submittedName>
</protein>
<gene>
    <name evidence="1" type="ORF">LTR37_021085</name>
</gene>
<organism evidence="1 2">
    <name type="scientific">Vermiconidia calcicola</name>
    <dbReference type="NCBI Taxonomy" id="1690605"/>
    <lineage>
        <taxon>Eukaryota</taxon>
        <taxon>Fungi</taxon>
        <taxon>Dikarya</taxon>
        <taxon>Ascomycota</taxon>
        <taxon>Pezizomycotina</taxon>
        <taxon>Dothideomycetes</taxon>
        <taxon>Dothideomycetidae</taxon>
        <taxon>Mycosphaerellales</taxon>
        <taxon>Extremaceae</taxon>
        <taxon>Vermiconidia</taxon>
    </lineage>
</organism>
<accession>A0ACC3M9L0</accession>
<proteinExistence type="predicted"/>
<dbReference type="EMBL" id="JAUTXU010000428">
    <property type="protein sequence ID" value="KAK3680751.1"/>
    <property type="molecule type" value="Genomic_DNA"/>
</dbReference>
<dbReference type="Proteomes" id="UP001281147">
    <property type="component" value="Unassembled WGS sequence"/>
</dbReference>
<evidence type="ECO:0000313" key="2">
    <source>
        <dbReference type="Proteomes" id="UP001281147"/>
    </source>
</evidence>
<comment type="caution">
    <text evidence="1">The sequence shown here is derived from an EMBL/GenBank/DDBJ whole genome shotgun (WGS) entry which is preliminary data.</text>
</comment>
<name>A0ACC3M9L0_9PEZI</name>
<keyword evidence="2" id="KW-1185">Reference proteome</keyword>
<evidence type="ECO:0000313" key="1">
    <source>
        <dbReference type="EMBL" id="KAK3680751.1"/>
    </source>
</evidence>